<keyword evidence="1" id="KW-0175">Coiled coil</keyword>
<keyword evidence="2" id="KW-0812">Transmembrane</keyword>
<keyword evidence="2" id="KW-1133">Transmembrane helix</keyword>
<proteinExistence type="predicted"/>
<name>A0ABV3ZTX2_9BURK</name>
<dbReference type="Proteomes" id="UP001561046">
    <property type="component" value="Unassembled WGS sequence"/>
</dbReference>
<evidence type="ECO:0008006" key="5">
    <source>
        <dbReference type="Google" id="ProtNLM"/>
    </source>
</evidence>
<feature type="transmembrane region" description="Helical" evidence="2">
    <location>
        <begin position="81"/>
        <end position="100"/>
    </location>
</feature>
<keyword evidence="2" id="KW-0472">Membrane</keyword>
<dbReference type="RefSeq" id="WP_369337557.1">
    <property type="nucleotide sequence ID" value="NZ_JBFYGN010000005.1"/>
</dbReference>
<accession>A0ABV3ZTX2</accession>
<feature type="transmembrane region" description="Helical" evidence="2">
    <location>
        <begin position="46"/>
        <end position="69"/>
    </location>
</feature>
<sequence length="162" mass="17766">MSGWISIAVSVFFSASALLVTLAKLKEDERKLVLENLGRWSKKTKRILNASFYVIGILNSVIGLVIVLVLTSSPEVTRKDLGAAALHAFAILLLLGDLICTQIFNRLDKQAEEIQELKSQLKLWQQTPLPLAPVVALETTIQKDSVKSAASPFIESASSYQN</sequence>
<comment type="caution">
    <text evidence="3">The sequence shown here is derived from an EMBL/GenBank/DDBJ whole genome shotgun (WGS) entry which is preliminary data.</text>
</comment>
<feature type="transmembrane region" description="Helical" evidence="2">
    <location>
        <begin position="6"/>
        <end position="25"/>
    </location>
</feature>
<evidence type="ECO:0000313" key="4">
    <source>
        <dbReference type="Proteomes" id="UP001561046"/>
    </source>
</evidence>
<evidence type="ECO:0000313" key="3">
    <source>
        <dbReference type="EMBL" id="MEX8192353.1"/>
    </source>
</evidence>
<evidence type="ECO:0000256" key="2">
    <source>
        <dbReference type="SAM" id="Phobius"/>
    </source>
</evidence>
<dbReference type="EMBL" id="JBFYGN010000005">
    <property type="protein sequence ID" value="MEX8192353.1"/>
    <property type="molecule type" value="Genomic_DNA"/>
</dbReference>
<keyword evidence="4" id="KW-1185">Reference proteome</keyword>
<protein>
    <recommendedName>
        <fullName evidence="5">DUF2721 domain-containing protein</fullName>
    </recommendedName>
</protein>
<organism evidence="3 4">
    <name type="scientific">Comamonas guangdongensis</name>
    <dbReference type="NCBI Taxonomy" id="510515"/>
    <lineage>
        <taxon>Bacteria</taxon>
        <taxon>Pseudomonadati</taxon>
        <taxon>Pseudomonadota</taxon>
        <taxon>Betaproteobacteria</taxon>
        <taxon>Burkholderiales</taxon>
        <taxon>Comamonadaceae</taxon>
        <taxon>Comamonas</taxon>
    </lineage>
</organism>
<gene>
    <name evidence="3" type="ORF">AB6724_05805</name>
</gene>
<reference evidence="3 4" key="1">
    <citation type="journal article" date="2013" name="Int. J. Syst. Evol. Microbiol.">
        <title>Comamonas guangdongensis sp. nov., isolated from subterranean forest sediment, and emended description of the genus Comamonas.</title>
        <authorList>
            <person name="Zhang J."/>
            <person name="Wang Y."/>
            <person name="Zhou S."/>
            <person name="Wu C."/>
            <person name="He J."/>
            <person name="Li F."/>
        </authorList>
    </citation>
    <scope>NUCLEOTIDE SEQUENCE [LARGE SCALE GENOMIC DNA]</scope>
    <source>
        <strain evidence="3 4">CCTCC AB2011133</strain>
    </source>
</reference>
<feature type="coiled-coil region" evidence="1">
    <location>
        <begin position="100"/>
        <end position="127"/>
    </location>
</feature>
<evidence type="ECO:0000256" key="1">
    <source>
        <dbReference type="SAM" id="Coils"/>
    </source>
</evidence>